<sequence length="338" mass="36072">MVAEPSAAILATVKGLVVDQAAGKVIDALRQRDVRPILLKGASFARWLYGDGGARPYSDVDLLVAPDQQATASEVLAGLGYVLRCAEAAHGEQADHATNWDRPGSPTIDLHNTMSARLGVGPLRCWEVVSAQARPAVVGGIPAEVLAPEALALHVVLHAEVGKTKTLDDLGRALTRLSPSDWQRTMELAEALDALPAFGIGLRLHAEGEAMAAALGVPDDPTVELMLQASSTATLARPFEEVARARGIRGKASLVIRELIPTPSFVRLWFPPARRSRLGLVAGYLYRLVWVPWHAPRGLQSWRRARRAVAAGRSVTATPPGGHPPSPTTTTQQARRGS</sequence>
<evidence type="ECO:0008006" key="3">
    <source>
        <dbReference type="Google" id="ProtNLM"/>
    </source>
</evidence>
<dbReference type="AlphaFoldDB" id="A0A6J4I6X4"/>
<feature type="compositionally biased region" description="Low complexity" evidence="1">
    <location>
        <begin position="310"/>
        <end position="320"/>
    </location>
</feature>
<reference evidence="2" key="1">
    <citation type="submission" date="2020-02" db="EMBL/GenBank/DDBJ databases">
        <authorList>
            <person name="Meier V. D."/>
        </authorList>
    </citation>
    <scope>NUCLEOTIDE SEQUENCE</scope>
    <source>
        <strain evidence="2">AVDCRST_MAG76</strain>
    </source>
</reference>
<evidence type="ECO:0000256" key="1">
    <source>
        <dbReference type="SAM" id="MobiDB-lite"/>
    </source>
</evidence>
<dbReference type="EMBL" id="CADCSZ010000118">
    <property type="protein sequence ID" value="CAA9244334.1"/>
    <property type="molecule type" value="Genomic_DNA"/>
</dbReference>
<proteinExistence type="predicted"/>
<name>A0A6J4I6X4_9ACTN</name>
<evidence type="ECO:0000313" key="2">
    <source>
        <dbReference type="EMBL" id="CAA9244334.1"/>
    </source>
</evidence>
<gene>
    <name evidence="2" type="ORF">AVDCRST_MAG76-1944</name>
</gene>
<protein>
    <recommendedName>
        <fullName evidence="3">Nucleotidyltransferase family protein</fullName>
    </recommendedName>
</protein>
<accession>A0A6J4I6X4</accession>
<feature type="region of interest" description="Disordered" evidence="1">
    <location>
        <begin position="310"/>
        <end position="338"/>
    </location>
</feature>
<dbReference type="InterPro" id="IPR039498">
    <property type="entry name" value="NTP_transf_5"/>
</dbReference>
<dbReference type="Pfam" id="PF14907">
    <property type="entry name" value="NTP_transf_5"/>
    <property type="match status" value="1"/>
</dbReference>
<organism evidence="2">
    <name type="scientific">uncultured Acidimicrobiales bacterium</name>
    <dbReference type="NCBI Taxonomy" id="310071"/>
    <lineage>
        <taxon>Bacteria</taxon>
        <taxon>Bacillati</taxon>
        <taxon>Actinomycetota</taxon>
        <taxon>Acidimicrobiia</taxon>
        <taxon>Acidimicrobiales</taxon>
        <taxon>environmental samples</taxon>
    </lineage>
</organism>